<gene>
    <name evidence="4" type="primary">btuF</name>
    <name evidence="4" type="ORF">GCM10011290_29030</name>
</gene>
<dbReference type="CDD" id="cd01144">
    <property type="entry name" value="BtuF"/>
    <property type="match status" value="1"/>
</dbReference>
<comment type="caution">
    <text evidence="4">The sequence shown here is derived from an EMBL/GenBank/DDBJ whole genome shotgun (WGS) entry which is preliminary data.</text>
</comment>
<dbReference type="Pfam" id="PF01497">
    <property type="entry name" value="Peripla_BP_2"/>
    <property type="match status" value="1"/>
</dbReference>
<dbReference type="Proteomes" id="UP000600877">
    <property type="component" value="Unassembled WGS sequence"/>
</dbReference>
<keyword evidence="1 2" id="KW-0732">Signal</keyword>
<protein>
    <submittedName>
        <fullName evidence="4">Cobalamin-binding protein</fullName>
    </submittedName>
</protein>
<sequence length="289" mass="30932">MRRLAAMVLALGWGLPAAAQLSVTDGLGQTVTLAAPARRIVVLVPHAVETLYAIGAAAQIVAVVEYSDHPLAARQLPRVGSYTGISLEAILRLRPELVVAWRDGGHPRELARLRALGIPLYVSAPQSVADIAREMRALGTLSGQERGAAQQAARFERQFASLRQRYATARPVATFVQVGDTPLFSVSRLSFVDSLIQLCGGRNVFADAAVPAPQVSVEAVLARRPQLILAFGARQLADWQRWPQLPAVALGNLSLLAEDSISRPGPRLADGAARLCRQIDAARQRLPAG</sequence>
<dbReference type="PROSITE" id="PS50983">
    <property type="entry name" value="FE_B12_PBP"/>
    <property type="match status" value="1"/>
</dbReference>
<dbReference type="NCBIfam" id="NF038402">
    <property type="entry name" value="TroA_like"/>
    <property type="match status" value="1"/>
</dbReference>
<evidence type="ECO:0000256" key="2">
    <source>
        <dbReference type="SAM" id="SignalP"/>
    </source>
</evidence>
<dbReference type="PANTHER" id="PTHR30535:SF34">
    <property type="entry name" value="MOLYBDATE-BINDING PROTEIN MOLA"/>
    <property type="match status" value="1"/>
</dbReference>
<organism evidence="4 5">
    <name type="scientific">Vogesella alkaliphila</name>
    <dbReference type="NCBI Taxonomy" id="1193621"/>
    <lineage>
        <taxon>Bacteria</taxon>
        <taxon>Pseudomonadati</taxon>
        <taxon>Pseudomonadota</taxon>
        <taxon>Betaproteobacteria</taxon>
        <taxon>Neisseriales</taxon>
        <taxon>Chromobacteriaceae</taxon>
        <taxon>Vogesella</taxon>
    </lineage>
</organism>
<accession>A0ABQ2Z1R0</accession>
<dbReference type="InterPro" id="IPR054828">
    <property type="entry name" value="Vit_B12_bind_prot"/>
</dbReference>
<evidence type="ECO:0000313" key="4">
    <source>
        <dbReference type="EMBL" id="GGX99213.1"/>
    </source>
</evidence>
<reference evidence="5" key="1">
    <citation type="journal article" date="2019" name="Int. J. Syst. Evol. Microbiol.">
        <title>The Global Catalogue of Microorganisms (GCM) 10K type strain sequencing project: providing services to taxonomists for standard genome sequencing and annotation.</title>
        <authorList>
            <consortium name="The Broad Institute Genomics Platform"/>
            <consortium name="The Broad Institute Genome Sequencing Center for Infectious Disease"/>
            <person name="Wu L."/>
            <person name="Ma J."/>
        </authorList>
    </citation>
    <scope>NUCLEOTIDE SEQUENCE [LARGE SCALE GENOMIC DNA]</scope>
    <source>
        <strain evidence="5">KCTC 32041</strain>
    </source>
</reference>
<feature type="domain" description="Fe/B12 periplasmic-binding" evidence="3">
    <location>
        <begin position="39"/>
        <end position="283"/>
    </location>
</feature>
<dbReference type="InterPro" id="IPR002491">
    <property type="entry name" value="ABC_transptr_periplasmic_BD"/>
</dbReference>
<feature type="signal peptide" evidence="2">
    <location>
        <begin position="1"/>
        <end position="19"/>
    </location>
</feature>
<evidence type="ECO:0000259" key="3">
    <source>
        <dbReference type="PROSITE" id="PS50983"/>
    </source>
</evidence>
<evidence type="ECO:0000313" key="5">
    <source>
        <dbReference type="Proteomes" id="UP000600877"/>
    </source>
</evidence>
<dbReference type="EMBL" id="BMYW01000012">
    <property type="protein sequence ID" value="GGX99213.1"/>
    <property type="molecule type" value="Genomic_DNA"/>
</dbReference>
<proteinExistence type="predicted"/>
<dbReference type="PANTHER" id="PTHR30535">
    <property type="entry name" value="VITAMIN B12-BINDING PROTEIN"/>
    <property type="match status" value="1"/>
</dbReference>
<evidence type="ECO:0000256" key="1">
    <source>
        <dbReference type="ARBA" id="ARBA00022729"/>
    </source>
</evidence>
<dbReference type="InterPro" id="IPR050902">
    <property type="entry name" value="ABC_Transporter_SBP"/>
</dbReference>
<feature type="chain" id="PRO_5047321232" evidence="2">
    <location>
        <begin position="20"/>
        <end position="289"/>
    </location>
</feature>
<dbReference type="SUPFAM" id="SSF53807">
    <property type="entry name" value="Helical backbone' metal receptor"/>
    <property type="match status" value="1"/>
</dbReference>
<dbReference type="Gene3D" id="3.40.50.1980">
    <property type="entry name" value="Nitrogenase molybdenum iron protein domain"/>
    <property type="match status" value="2"/>
</dbReference>
<keyword evidence="5" id="KW-1185">Reference proteome</keyword>
<name>A0ABQ2Z1R0_9NEIS</name>